<dbReference type="RefSeq" id="WP_229328897.1">
    <property type="nucleotide sequence ID" value="NZ_AP025183.1"/>
</dbReference>
<evidence type="ECO:0000313" key="1">
    <source>
        <dbReference type="EMBL" id="BDB52889.1"/>
    </source>
</evidence>
<sequence>MKNIIALFGLLLLASCYSTENNCKDFKTGKFKFEHEVDGVKKVTFFERKDSIEIETFEGKTDTAIVRWISDCEYVLRKKHPKNNQEKRAISMKILTTSKNSYTFEFGMVGVDSKQRGTVIKIGETNLK</sequence>
<evidence type="ECO:0000313" key="2">
    <source>
        <dbReference type="Proteomes" id="UP001319865"/>
    </source>
</evidence>
<reference evidence="1 2" key="1">
    <citation type="journal article" date="2022" name="Int. J. Syst. Evol. Microbiol.">
        <title>Flavobacterium ammonificans sp. nov. and Flavobacterium ammoniigenes sp. nov., ammonifying bacteria isolated from surface river water.</title>
        <authorList>
            <person name="Watanabe K."/>
            <person name="Kitamura T."/>
            <person name="Ogata Y."/>
            <person name="Shindo C."/>
            <person name="Suda W."/>
        </authorList>
    </citation>
    <scope>NUCLEOTIDE SEQUENCE [LARGE SCALE GENOMIC DNA]</scope>
    <source>
        <strain evidence="1 2">GENT11</strain>
    </source>
</reference>
<dbReference type="EMBL" id="AP025183">
    <property type="protein sequence ID" value="BDB52889.1"/>
    <property type="molecule type" value="Genomic_DNA"/>
</dbReference>
<accession>A0ABM7V002</accession>
<gene>
    <name evidence="1" type="ORF">GENT11_12010</name>
</gene>
<evidence type="ECO:0008006" key="3">
    <source>
        <dbReference type="Google" id="ProtNLM"/>
    </source>
</evidence>
<protein>
    <recommendedName>
        <fullName evidence="3">DNA topoisomerase IV</fullName>
    </recommendedName>
</protein>
<dbReference type="PROSITE" id="PS51257">
    <property type="entry name" value="PROKAR_LIPOPROTEIN"/>
    <property type="match status" value="1"/>
</dbReference>
<reference evidence="1 2" key="2">
    <citation type="journal article" date="2022" name="Microorganisms">
        <title>Complete Genome Sequences of Two Flavobacterium ammonificans Strains and a Flavobacterium ammoniigenes Strain of Ammonifying Bacterioplankton Isolated from Surface River Water.</title>
        <authorList>
            <person name="Suda W."/>
            <person name="Ogata Y."/>
            <person name="Shindo C."/>
            <person name="Watanabe K."/>
        </authorList>
    </citation>
    <scope>NUCLEOTIDE SEQUENCE [LARGE SCALE GENOMIC DNA]</scope>
    <source>
        <strain evidence="1 2">GENT11</strain>
    </source>
</reference>
<name>A0ABM7V002_9FLAO</name>
<proteinExistence type="predicted"/>
<keyword evidence="2" id="KW-1185">Reference proteome</keyword>
<dbReference type="Proteomes" id="UP001319865">
    <property type="component" value="Chromosome"/>
</dbReference>
<organism evidence="1 2">
    <name type="scientific">Flavobacterium ammonificans</name>
    <dbReference type="NCBI Taxonomy" id="1751056"/>
    <lineage>
        <taxon>Bacteria</taxon>
        <taxon>Pseudomonadati</taxon>
        <taxon>Bacteroidota</taxon>
        <taxon>Flavobacteriia</taxon>
        <taxon>Flavobacteriales</taxon>
        <taxon>Flavobacteriaceae</taxon>
        <taxon>Flavobacterium</taxon>
    </lineage>
</organism>